<dbReference type="OrthoDB" id="1906622at2"/>
<sequence length="215" mass="23733">MEKKKLSWEYGYILGMTAIICILAALLNRITLPVIIIVFLIDIAGIIILWTRPLSKKLLYLLNVLNSIGAASLAYLIITLVIKSMDSFVAMISIIVVMDVFSFTKRGKKTPNARLMNNNNALARLCICLPVAGKPGLQPVIGVGDLYFYSAIVLFSLHIFGVNVLGKIFLVLLAGQLANIILISIIKNKAWYKGFPATLFPGIFYLIVMLIMLIS</sequence>
<dbReference type="RefSeq" id="WP_139241352.1">
    <property type="nucleotide sequence ID" value="NZ_FRAC01000053.1"/>
</dbReference>
<keyword evidence="1" id="KW-1133">Transmembrane helix</keyword>
<keyword evidence="1" id="KW-0472">Membrane</keyword>
<dbReference type="EMBL" id="FRAC01000053">
    <property type="protein sequence ID" value="SHL77693.1"/>
    <property type="molecule type" value="Genomic_DNA"/>
</dbReference>
<feature type="transmembrane region" description="Helical" evidence="1">
    <location>
        <begin position="198"/>
        <end position="214"/>
    </location>
</feature>
<feature type="transmembrane region" description="Helical" evidence="1">
    <location>
        <begin position="88"/>
        <end position="104"/>
    </location>
</feature>
<proteinExistence type="predicted"/>
<dbReference type="Proteomes" id="UP000184386">
    <property type="component" value="Unassembled WGS sequence"/>
</dbReference>
<protein>
    <submittedName>
        <fullName evidence="2">Uncharacterized protein</fullName>
    </submittedName>
</protein>
<evidence type="ECO:0000313" key="3">
    <source>
        <dbReference type="Proteomes" id="UP000184386"/>
    </source>
</evidence>
<reference evidence="2 3" key="1">
    <citation type="submission" date="2016-11" db="EMBL/GenBank/DDBJ databases">
        <authorList>
            <person name="Jaros S."/>
            <person name="Januszkiewicz K."/>
            <person name="Wedrychowicz H."/>
        </authorList>
    </citation>
    <scope>NUCLEOTIDE SEQUENCE [LARGE SCALE GENOMIC DNA]</scope>
    <source>
        <strain evidence="2 3">DSM 15929</strain>
    </source>
</reference>
<keyword evidence="3" id="KW-1185">Reference proteome</keyword>
<evidence type="ECO:0000256" key="1">
    <source>
        <dbReference type="SAM" id="Phobius"/>
    </source>
</evidence>
<accession>A0A1M7DE92</accession>
<gene>
    <name evidence="2" type="ORF">SAMN02745136_05677</name>
</gene>
<keyword evidence="1" id="KW-0812">Transmembrane</keyword>
<name>A0A1M7DE92_9FIRM</name>
<dbReference type="STRING" id="1121322.SAMN02745136_05677"/>
<feature type="transmembrane region" description="Helical" evidence="1">
    <location>
        <begin position="32"/>
        <end position="51"/>
    </location>
</feature>
<dbReference type="AlphaFoldDB" id="A0A1M7DE92"/>
<feature type="transmembrane region" description="Helical" evidence="1">
    <location>
        <begin position="7"/>
        <end position="26"/>
    </location>
</feature>
<feature type="transmembrane region" description="Helical" evidence="1">
    <location>
        <begin position="58"/>
        <end position="82"/>
    </location>
</feature>
<evidence type="ECO:0000313" key="2">
    <source>
        <dbReference type="EMBL" id="SHL77693.1"/>
    </source>
</evidence>
<organism evidence="2 3">
    <name type="scientific">Anaerocolumna jejuensis DSM 15929</name>
    <dbReference type="NCBI Taxonomy" id="1121322"/>
    <lineage>
        <taxon>Bacteria</taxon>
        <taxon>Bacillati</taxon>
        <taxon>Bacillota</taxon>
        <taxon>Clostridia</taxon>
        <taxon>Lachnospirales</taxon>
        <taxon>Lachnospiraceae</taxon>
        <taxon>Anaerocolumna</taxon>
    </lineage>
</organism>
<dbReference type="PRINTS" id="PR00173">
    <property type="entry name" value="EDTRNSPORT"/>
</dbReference>